<dbReference type="HOGENOM" id="CLU_058244_0_0_1"/>
<dbReference type="GeneTree" id="ENSGT01040000243352"/>
<evidence type="ECO:0000313" key="4">
    <source>
        <dbReference type="Proteomes" id="UP000007875"/>
    </source>
</evidence>
<proteinExistence type="predicted"/>
<protein>
    <recommendedName>
        <fullName evidence="2">t-SNARE coiled-coil homology domain-containing protein</fullName>
    </recommendedName>
</protein>
<name>H2YG69_CIOSA</name>
<dbReference type="Gene3D" id="1.20.5.110">
    <property type="match status" value="1"/>
</dbReference>
<dbReference type="SUPFAM" id="SSF58038">
    <property type="entry name" value="SNARE fusion complex"/>
    <property type="match status" value="1"/>
</dbReference>
<dbReference type="FunCoup" id="H2YG69">
    <property type="interactions" value="109"/>
</dbReference>
<dbReference type="GO" id="GO:0031201">
    <property type="term" value="C:SNARE complex"/>
    <property type="evidence" value="ECO:0007669"/>
    <property type="project" value="TreeGrafter"/>
</dbReference>
<dbReference type="AlphaFoldDB" id="H2YG69"/>
<dbReference type="GO" id="GO:0048278">
    <property type="term" value="P:vesicle docking"/>
    <property type="evidence" value="ECO:0007669"/>
    <property type="project" value="TreeGrafter"/>
</dbReference>
<evidence type="ECO:0000313" key="3">
    <source>
        <dbReference type="Ensembl" id="ENSCSAVP00000004318.1"/>
    </source>
</evidence>
<reference evidence="3" key="3">
    <citation type="submission" date="2025-09" db="UniProtKB">
        <authorList>
            <consortium name="Ensembl"/>
        </authorList>
    </citation>
    <scope>IDENTIFICATION</scope>
</reference>
<dbReference type="GO" id="GO:0000149">
    <property type="term" value="F:SNARE binding"/>
    <property type="evidence" value="ECO:0007669"/>
    <property type="project" value="TreeGrafter"/>
</dbReference>
<dbReference type="OMA" id="DINTMIH"/>
<dbReference type="STRING" id="51511.ENSCSAVP00000004318"/>
<organism evidence="3 4">
    <name type="scientific">Ciona savignyi</name>
    <name type="common">Pacific transparent sea squirt</name>
    <dbReference type="NCBI Taxonomy" id="51511"/>
    <lineage>
        <taxon>Eukaryota</taxon>
        <taxon>Metazoa</taxon>
        <taxon>Chordata</taxon>
        <taxon>Tunicata</taxon>
        <taxon>Ascidiacea</taxon>
        <taxon>Phlebobranchia</taxon>
        <taxon>Cionidae</taxon>
        <taxon>Ciona</taxon>
    </lineage>
</organism>
<evidence type="ECO:0000259" key="2">
    <source>
        <dbReference type="PROSITE" id="PS50192"/>
    </source>
</evidence>
<dbReference type="GO" id="GO:0006906">
    <property type="term" value="P:vesicle fusion"/>
    <property type="evidence" value="ECO:0007669"/>
    <property type="project" value="TreeGrafter"/>
</dbReference>
<dbReference type="eggNOG" id="KOG0811">
    <property type="taxonomic scope" value="Eukaryota"/>
</dbReference>
<feature type="transmembrane region" description="Helical" evidence="1">
    <location>
        <begin position="205"/>
        <end position="224"/>
    </location>
</feature>
<dbReference type="PANTHER" id="PTHR19957:SF139">
    <property type="entry name" value="SYNTAXIN-17"/>
    <property type="match status" value="1"/>
</dbReference>
<dbReference type="InParanoid" id="H2YG69"/>
<dbReference type="InterPro" id="IPR000727">
    <property type="entry name" value="T_SNARE_dom"/>
</dbReference>
<reference evidence="4" key="1">
    <citation type="submission" date="2003-08" db="EMBL/GenBank/DDBJ databases">
        <authorList>
            <person name="Birren B."/>
            <person name="Nusbaum C."/>
            <person name="Abebe A."/>
            <person name="Abouelleil A."/>
            <person name="Adekoya E."/>
            <person name="Ait-zahra M."/>
            <person name="Allen N."/>
            <person name="Allen T."/>
            <person name="An P."/>
            <person name="Anderson M."/>
            <person name="Anderson S."/>
            <person name="Arachchi H."/>
            <person name="Armbruster J."/>
            <person name="Bachantsang P."/>
            <person name="Baldwin J."/>
            <person name="Barry A."/>
            <person name="Bayul T."/>
            <person name="Blitshsteyn B."/>
            <person name="Bloom T."/>
            <person name="Blye J."/>
            <person name="Boguslavskiy L."/>
            <person name="Borowsky M."/>
            <person name="Boukhgalter B."/>
            <person name="Brunache A."/>
            <person name="Butler J."/>
            <person name="Calixte N."/>
            <person name="Calvo S."/>
            <person name="Camarata J."/>
            <person name="Campo K."/>
            <person name="Chang J."/>
            <person name="Cheshatsang Y."/>
            <person name="Citroen M."/>
            <person name="Collymore A."/>
            <person name="Considine T."/>
            <person name="Cook A."/>
            <person name="Cooke P."/>
            <person name="Corum B."/>
            <person name="Cuomo C."/>
            <person name="David R."/>
            <person name="Dawoe T."/>
            <person name="Degray S."/>
            <person name="Dodge S."/>
            <person name="Dooley K."/>
            <person name="Dorje P."/>
            <person name="Dorjee K."/>
            <person name="Dorris L."/>
            <person name="Duffey N."/>
            <person name="Dupes A."/>
            <person name="Elkins T."/>
            <person name="Engels R."/>
            <person name="Erickson J."/>
            <person name="Farina A."/>
            <person name="Faro S."/>
            <person name="Ferreira P."/>
            <person name="Fischer H."/>
            <person name="Fitzgerald M."/>
            <person name="Foley K."/>
            <person name="Gage D."/>
            <person name="Galagan J."/>
            <person name="Gearin G."/>
            <person name="Gnerre S."/>
            <person name="Gnirke A."/>
            <person name="Goyette A."/>
            <person name="Graham J."/>
            <person name="Grandbois E."/>
            <person name="Gyaltsen K."/>
            <person name="Hafez N."/>
            <person name="Hagopian D."/>
            <person name="Hagos B."/>
            <person name="Hall J."/>
            <person name="Hatcher B."/>
            <person name="Heller A."/>
            <person name="Higgins H."/>
            <person name="Honan T."/>
            <person name="Horn A."/>
            <person name="Houde N."/>
            <person name="Hughes L."/>
            <person name="Hulme W."/>
            <person name="Husby E."/>
            <person name="Iliev I."/>
            <person name="Jaffe D."/>
            <person name="Jones C."/>
            <person name="Kamal M."/>
            <person name="Kamat A."/>
            <person name="Kamvysselis M."/>
            <person name="Karlsson E."/>
            <person name="Kells C."/>
            <person name="Kieu A."/>
            <person name="Kisner P."/>
            <person name="Kodira C."/>
            <person name="Kulbokas E."/>
            <person name="Labutti K."/>
            <person name="Lama D."/>
            <person name="Landers T."/>
            <person name="Leger J."/>
            <person name="Levine S."/>
            <person name="Lewis D."/>
            <person name="Lewis T."/>
            <person name="Lindblad-toh K."/>
            <person name="Liu X."/>
            <person name="Lokyitsang T."/>
            <person name="Lokyitsang Y."/>
            <person name="Lucien O."/>
            <person name="Lui A."/>
            <person name="Ma L.J."/>
            <person name="Mabbitt R."/>
            <person name="Macdonald J."/>
            <person name="Maclean C."/>
            <person name="Major J."/>
            <person name="Manning J."/>
            <person name="Marabella R."/>
            <person name="Maru K."/>
            <person name="Matthews C."/>
            <person name="Mauceli E."/>
            <person name="Mccarthy M."/>
            <person name="Mcdonough S."/>
            <person name="Mcghee T."/>
            <person name="Meldrim J."/>
            <person name="Meneus L."/>
            <person name="Mesirov J."/>
            <person name="Mihalev A."/>
            <person name="Mihova T."/>
            <person name="Mikkelsen T."/>
            <person name="Mlenga V."/>
            <person name="Moru K."/>
            <person name="Mozes J."/>
            <person name="Mulrain L."/>
            <person name="Munson G."/>
            <person name="Naylor J."/>
            <person name="Newes C."/>
            <person name="Nguyen C."/>
            <person name="Nguyen N."/>
            <person name="Nguyen T."/>
            <person name="Nicol R."/>
            <person name="Nielsen C."/>
            <person name="Nizzari M."/>
            <person name="Norbu C."/>
            <person name="Norbu N."/>
            <person name="O'donnell P."/>
            <person name="Okoawo O."/>
            <person name="O'leary S."/>
            <person name="Omotosho B."/>
            <person name="O'neill K."/>
            <person name="Osman S."/>
            <person name="Parker S."/>
            <person name="Perrin D."/>
            <person name="Phunkhang P."/>
            <person name="Piqani B."/>
            <person name="Purcell S."/>
            <person name="Rachupka T."/>
            <person name="Ramasamy U."/>
            <person name="Rameau R."/>
            <person name="Ray V."/>
            <person name="Raymond C."/>
            <person name="Retta R."/>
            <person name="Richardson S."/>
            <person name="Rise C."/>
            <person name="Rodriguez J."/>
            <person name="Rogers J."/>
            <person name="Rogov P."/>
            <person name="Rutman M."/>
            <person name="Schupbach R."/>
            <person name="Seaman C."/>
            <person name="Settipalli S."/>
            <person name="Sharpe T."/>
            <person name="Sheridan J."/>
            <person name="Sherpa N."/>
            <person name="Shi J."/>
            <person name="Smirnov S."/>
            <person name="Smith C."/>
            <person name="Sougnez C."/>
            <person name="Spencer B."/>
            <person name="Stalker J."/>
            <person name="Stange-thomann N."/>
            <person name="Stavropoulos S."/>
            <person name="Stetson K."/>
            <person name="Stone C."/>
            <person name="Stone S."/>
            <person name="Stubbs M."/>
            <person name="Talamas J."/>
            <person name="Tchuinga P."/>
            <person name="Tenzing P."/>
            <person name="Tesfaye S."/>
            <person name="Theodore J."/>
            <person name="Thoulutsang Y."/>
            <person name="Topham K."/>
            <person name="Towey S."/>
            <person name="Tsamla T."/>
            <person name="Tsomo N."/>
            <person name="Vallee D."/>
            <person name="Vassiliev H."/>
            <person name="Venkataraman V."/>
            <person name="Vinson J."/>
            <person name="Vo A."/>
            <person name="Wade C."/>
            <person name="Wang S."/>
            <person name="Wangchuk T."/>
            <person name="Wangdi T."/>
            <person name="Whittaker C."/>
            <person name="Wilkinson J."/>
            <person name="Wu Y."/>
            <person name="Wyman D."/>
            <person name="Yadav S."/>
            <person name="Yang S."/>
            <person name="Yang X."/>
            <person name="Yeager S."/>
            <person name="Yee E."/>
            <person name="Young G."/>
            <person name="Zainoun J."/>
            <person name="Zembeck L."/>
            <person name="Zimmer A."/>
            <person name="Zody M."/>
            <person name="Lander E."/>
        </authorList>
    </citation>
    <scope>NUCLEOTIDE SEQUENCE [LARGE SCALE GENOMIC DNA]</scope>
</reference>
<feature type="transmembrane region" description="Helical" evidence="1">
    <location>
        <begin position="179"/>
        <end position="199"/>
    </location>
</feature>
<keyword evidence="1" id="KW-0812">Transmembrane</keyword>
<dbReference type="SMART" id="SM00397">
    <property type="entry name" value="t_SNARE"/>
    <property type="match status" value="1"/>
</dbReference>
<dbReference type="GO" id="GO:0012505">
    <property type="term" value="C:endomembrane system"/>
    <property type="evidence" value="ECO:0007669"/>
    <property type="project" value="TreeGrafter"/>
</dbReference>
<dbReference type="PANTHER" id="PTHR19957">
    <property type="entry name" value="SYNTAXIN"/>
    <property type="match status" value="1"/>
</dbReference>
<dbReference type="Ensembl" id="ENSCSAVT00000004382.1">
    <property type="protein sequence ID" value="ENSCSAVP00000004318.1"/>
    <property type="gene ID" value="ENSCSAVG00000002558.1"/>
</dbReference>
<feature type="domain" description="T-SNARE coiled-coil homology" evidence="2">
    <location>
        <begin position="120"/>
        <end position="174"/>
    </location>
</feature>
<keyword evidence="1" id="KW-1133">Transmembrane helix</keyword>
<accession>H2YG69</accession>
<keyword evidence="4" id="KW-1185">Reference proteome</keyword>
<dbReference type="InterPro" id="IPR045242">
    <property type="entry name" value="Syntaxin"/>
</dbReference>
<sequence>MRQYKYARIVDVEKVRLLILDDDLDDFDLRVHPAKLKVREAVVDFMTNSNKSKNIAASHSAELHSRSPNARDLMSFMQSDGEQHGQLQAQAVCSSQNQQEDAFEQDMEIVHLNNDGLDIEAVERLNQDLIQLHALMNDINTMIHHQAETVDTIADHIEDAAGNVEVGKQQLKKASYLKVAMFPIVGAVIGGVVGGPIGFVAGMKVGSVTGGVAMAGVTGGVLGYQGGKIMKKKHGNEEIPMKELDHQSTMDR</sequence>
<keyword evidence="1" id="KW-0472">Membrane</keyword>
<dbReference type="GO" id="GO:0005886">
    <property type="term" value="C:plasma membrane"/>
    <property type="evidence" value="ECO:0007669"/>
    <property type="project" value="TreeGrafter"/>
</dbReference>
<reference evidence="3" key="2">
    <citation type="submission" date="2025-08" db="UniProtKB">
        <authorList>
            <consortium name="Ensembl"/>
        </authorList>
    </citation>
    <scope>IDENTIFICATION</scope>
</reference>
<dbReference type="Proteomes" id="UP000007875">
    <property type="component" value="Unassembled WGS sequence"/>
</dbReference>
<dbReference type="GO" id="GO:0006886">
    <property type="term" value="P:intracellular protein transport"/>
    <property type="evidence" value="ECO:0007669"/>
    <property type="project" value="TreeGrafter"/>
</dbReference>
<dbReference type="GO" id="GO:0005484">
    <property type="term" value="F:SNAP receptor activity"/>
    <property type="evidence" value="ECO:0007669"/>
    <property type="project" value="TreeGrafter"/>
</dbReference>
<evidence type="ECO:0000256" key="1">
    <source>
        <dbReference type="SAM" id="Phobius"/>
    </source>
</evidence>
<dbReference type="PROSITE" id="PS50192">
    <property type="entry name" value="T_SNARE"/>
    <property type="match status" value="1"/>
</dbReference>
<dbReference type="GO" id="GO:0000421">
    <property type="term" value="C:autophagosome membrane"/>
    <property type="evidence" value="ECO:0007669"/>
    <property type="project" value="TreeGrafter"/>
</dbReference>
<dbReference type="GO" id="GO:0006887">
    <property type="term" value="P:exocytosis"/>
    <property type="evidence" value="ECO:0007669"/>
    <property type="project" value="TreeGrafter"/>
</dbReference>